<accession>A0A937FDN4</accession>
<proteinExistence type="predicted"/>
<dbReference type="Proteomes" id="UP000659388">
    <property type="component" value="Unassembled WGS sequence"/>
</dbReference>
<protein>
    <recommendedName>
        <fullName evidence="1">Gp5/Type VI secretion system Vgr protein OB-fold domain-containing protein</fullName>
    </recommendedName>
</protein>
<organism evidence="2 3">
    <name type="scientific">Fulvivirga sediminis</name>
    <dbReference type="NCBI Taxonomy" id="2803949"/>
    <lineage>
        <taxon>Bacteria</taxon>
        <taxon>Pseudomonadati</taxon>
        <taxon>Bacteroidota</taxon>
        <taxon>Cytophagia</taxon>
        <taxon>Cytophagales</taxon>
        <taxon>Fulvivirgaceae</taxon>
        <taxon>Fulvivirga</taxon>
    </lineage>
</organism>
<dbReference type="Pfam" id="PF05954">
    <property type="entry name" value="Phage_GPD"/>
    <property type="match status" value="1"/>
</dbReference>
<gene>
    <name evidence="2" type="ORF">JL102_22805</name>
</gene>
<sequence>MALQTNIEIYIGGNLIPTYKRLSLQQDLDAHHMLTLVCRMDVLEKLGDELASESKNFLGEIITISVSSDEIYSDYGVLEFKGIVVKVNNTKAYDSGEEDTVEITAQSASIIADDGPHYASHSEVSLSDILTKTFEGYDASRLEMAFNPQNTEALHYSVQQNESAFEYASRLAAQHSEWFYYDGKALVFGAPKASEELSITYGHDLKKFSLELNPSPNNFKYFTNDYLTDELHEKTSREINTGVNGYNGFTSQKSGEIYAKETSIYLNSYTDSTLKQRFDLQVEKQKKSRELKQVIVKGSSDNPGVYLGQVVAVKNTAAAQGSFRVTKVMHTATENGNYINYFEGVSAEIDIYPESNAMAYPRSESQVATVMDNADPDGLSRVKVQFAWQKPTGEMTPWLRMVTPHSGGEKGFHFIPEVGEEVIVGFEGGNAERPYVMGALYSGTKKPESWKTDANNIKAIRTRSGHTIELNDTEGEETISIYDNEGSIITFNTQEKSLTINATENLDLTAKNINIKAEEQLNIQSSDALSFSSEGDTSLIANGKLGLQASDDLTAKSDGNVAMEATGDYTAKGQKAIIEGSTNAELNGAQTKVTGKTMTEIKGTTLKLN</sequence>
<dbReference type="Gene3D" id="2.40.50.230">
    <property type="entry name" value="Gp5 N-terminal domain"/>
    <property type="match status" value="1"/>
</dbReference>
<dbReference type="Pfam" id="PF04717">
    <property type="entry name" value="Phage_base_V"/>
    <property type="match status" value="1"/>
</dbReference>
<keyword evidence="3" id="KW-1185">Reference proteome</keyword>
<dbReference type="InterPro" id="IPR006531">
    <property type="entry name" value="Gp5/Vgr_OB"/>
</dbReference>
<dbReference type="Gene3D" id="3.55.50.10">
    <property type="entry name" value="Baseplate protein-like domains"/>
    <property type="match status" value="1"/>
</dbReference>
<feature type="domain" description="Gp5/Type VI secretion system Vgr protein OB-fold" evidence="1">
    <location>
        <begin position="367"/>
        <end position="441"/>
    </location>
</feature>
<dbReference type="EMBL" id="JAESIY010000022">
    <property type="protein sequence ID" value="MBL3658995.1"/>
    <property type="molecule type" value="Genomic_DNA"/>
</dbReference>
<reference evidence="2" key="1">
    <citation type="submission" date="2021-01" db="EMBL/GenBank/DDBJ databases">
        <title>Fulvivirga kasyanovii gen. nov., sp nov., a novel member of the phylum Bacteroidetes isolated from seawater in a mussel farm.</title>
        <authorList>
            <person name="Zhao L.-H."/>
            <person name="Wang Z.-J."/>
        </authorList>
    </citation>
    <scope>NUCLEOTIDE SEQUENCE</scope>
    <source>
        <strain evidence="2">2943</strain>
    </source>
</reference>
<dbReference type="SUPFAM" id="SSF69255">
    <property type="entry name" value="gp5 N-terminal domain-like"/>
    <property type="match status" value="1"/>
</dbReference>
<evidence type="ECO:0000313" key="3">
    <source>
        <dbReference type="Proteomes" id="UP000659388"/>
    </source>
</evidence>
<dbReference type="Gene3D" id="2.30.110.50">
    <property type="match status" value="1"/>
</dbReference>
<evidence type="ECO:0000313" key="2">
    <source>
        <dbReference type="EMBL" id="MBL3658995.1"/>
    </source>
</evidence>
<dbReference type="AlphaFoldDB" id="A0A937FDN4"/>
<dbReference type="Gene3D" id="3.10.450.190">
    <property type="match status" value="1"/>
</dbReference>
<name>A0A937FDN4_9BACT</name>
<dbReference type="RefSeq" id="WP_202246789.1">
    <property type="nucleotide sequence ID" value="NZ_JAESIY010000022.1"/>
</dbReference>
<dbReference type="InterPro" id="IPR037026">
    <property type="entry name" value="Vgr_OB-fold_dom_sf"/>
</dbReference>
<comment type="caution">
    <text evidence="2">The sequence shown here is derived from an EMBL/GenBank/DDBJ whole genome shotgun (WGS) entry which is preliminary data.</text>
</comment>
<dbReference type="SUPFAM" id="SSF69279">
    <property type="entry name" value="Phage tail proteins"/>
    <property type="match status" value="1"/>
</dbReference>
<dbReference type="SUPFAM" id="SSF69349">
    <property type="entry name" value="Phage fibre proteins"/>
    <property type="match status" value="1"/>
</dbReference>
<evidence type="ECO:0000259" key="1">
    <source>
        <dbReference type="Pfam" id="PF04717"/>
    </source>
</evidence>